<dbReference type="Pfam" id="PF00512">
    <property type="entry name" value="HisKA"/>
    <property type="match status" value="1"/>
</dbReference>
<organism evidence="9 10">
    <name type="scientific">Pinibacter aurantiacus</name>
    <dbReference type="NCBI Taxonomy" id="2851599"/>
    <lineage>
        <taxon>Bacteria</taxon>
        <taxon>Pseudomonadati</taxon>
        <taxon>Bacteroidota</taxon>
        <taxon>Chitinophagia</taxon>
        <taxon>Chitinophagales</taxon>
        <taxon>Chitinophagaceae</taxon>
        <taxon>Pinibacter</taxon>
    </lineage>
</organism>
<dbReference type="PANTHER" id="PTHR43304:SF1">
    <property type="entry name" value="PAC DOMAIN-CONTAINING PROTEIN"/>
    <property type="match status" value="1"/>
</dbReference>
<dbReference type="SMART" id="SM00387">
    <property type="entry name" value="HATPase_c"/>
    <property type="match status" value="1"/>
</dbReference>
<dbReference type="NCBIfam" id="TIGR00229">
    <property type="entry name" value="sensory_box"/>
    <property type="match status" value="1"/>
</dbReference>
<accession>A0A9E2SG96</accession>
<evidence type="ECO:0000256" key="3">
    <source>
        <dbReference type="ARBA" id="ARBA00022553"/>
    </source>
</evidence>
<dbReference type="EMBL" id="JAHSPG010000016">
    <property type="protein sequence ID" value="MBV4359995.1"/>
    <property type="molecule type" value="Genomic_DNA"/>
</dbReference>
<comment type="caution">
    <text evidence="9">The sequence shown here is derived from an EMBL/GenBank/DDBJ whole genome shotgun (WGS) entry which is preliminary data.</text>
</comment>
<dbReference type="EC" id="2.7.13.3" evidence="2"/>
<dbReference type="InterPro" id="IPR000700">
    <property type="entry name" value="PAS-assoc_C"/>
</dbReference>
<evidence type="ECO:0000259" key="8">
    <source>
        <dbReference type="PROSITE" id="PS50113"/>
    </source>
</evidence>
<sequence length="537" mass="62073">MNPESEKENIQNLKTLLESVGFGNEWQQKLTDFIPALVYIYDAHNKKLSYINKRVTDLLGYTYGDFEEWDNDLMKVIFSEDVDLVKAEIEKYYHLNGDESYEYNSRLNHKNGDWRYFKTLGTVLRKSEDGTPGSFLFIAQDISDQMKVSDDLKKNMQLVSDSEKLLRFGTYSHNMLTREMIWSDGLYEIFGYDKNEDLVINDDFYLKHIDTQDRDMYLARIDEAIKNKSNFHIIYHITTSSGEKKSISTNGTVTSDAHGHKRIFGITRDITPAELTEMELRQNIKTLNQSNKELEEFAYVASHDMQEPLRKIQTFGERLQTKYGDVLNDDGKVYLTRIMGSAEIMRSLIDNLLEFSRITRRTQIFEPTDLNVTIKTVSNELELLFDDTNAKLVIDSALPLVEAIPLQMKQLFSNLISNAIKFRKKDVPPVIHISCRLADNEERKKFMLYSDINYYSIRISDNGIGFEQDYAEKIFQIFQRLHGKSEYPGSGIGLAICKKIIDHHQGVMYAEGEPQKGATFTIILPLIQSKTNAPTEE</sequence>
<dbReference type="PROSITE" id="PS50112">
    <property type="entry name" value="PAS"/>
    <property type="match status" value="1"/>
</dbReference>
<dbReference type="Proteomes" id="UP000812270">
    <property type="component" value="Unassembled WGS sequence"/>
</dbReference>
<keyword evidence="5" id="KW-0418">Kinase</keyword>
<name>A0A9E2SG96_9BACT</name>
<dbReference type="RefSeq" id="WP_217794250.1">
    <property type="nucleotide sequence ID" value="NZ_JAHSPG010000016.1"/>
</dbReference>
<dbReference type="InterPro" id="IPR013655">
    <property type="entry name" value="PAS_fold_3"/>
</dbReference>
<keyword evidence="10" id="KW-1185">Reference proteome</keyword>
<evidence type="ECO:0000256" key="5">
    <source>
        <dbReference type="ARBA" id="ARBA00022777"/>
    </source>
</evidence>
<evidence type="ECO:0000256" key="2">
    <source>
        <dbReference type="ARBA" id="ARBA00012438"/>
    </source>
</evidence>
<comment type="catalytic activity">
    <reaction evidence="1">
        <text>ATP + protein L-histidine = ADP + protein N-phospho-L-histidine.</text>
        <dbReference type="EC" id="2.7.13.3"/>
    </reaction>
</comment>
<dbReference type="InterPro" id="IPR003661">
    <property type="entry name" value="HisK_dim/P_dom"/>
</dbReference>
<dbReference type="PROSITE" id="PS50109">
    <property type="entry name" value="HIS_KIN"/>
    <property type="match status" value="1"/>
</dbReference>
<reference evidence="9" key="1">
    <citation type="submission" date="2021-06" db="EMBL/GenBank/DDBJ databases">
        <authorList>
            <person name="Huq M.A."/>
        </authorList>
    </citation>
    <scope>NUCLEOTIDE SEQUENCE</scope>
    <source>
        <strain evidence="9">MAH-26</strain>
    </source>
</reference>
<gene>
    <name evidence="9" type="ORF">KTO63_22710</name>
</gene>
<keyword evidence="4" id="KW-0808">Transferase</keyword>
<evidence type="ECO:0000313" key="9">
    <source>
        <dbReference type="EMBL" id="MBV4359995.1"/>
    </source>
</evidence>
<feature type="domain" description="PAS" evidence="7">
    <location>
        <begin position="23"/>
        <end position="96"/>
    </location>
</feature>
<evidence type="ECO:0000256" key="4">
    <source>
        <dbReference type="ARBA" id="ARBA00022679"/>
    </source>
</evidence>
<dbReference type="InterPro" id="IPR052162">
    <property type="entry name" value="Sensor_kinase/Photoreceptor"/>
</dbReference>
<dbReference type="CDD" id="cd00082">
    <property type="entry name" value="HisKA"/>
    <property type="match status" value="1"/>
</dbReference>
<dbReference type="SMART" id="SM00388">
    <property type="entry name" value="HisKA"/>
    <property type="match status" value="1"/>
</dbReference>
<dbReference type="Pfam" id="PF08447">
    <property type="entry name" value="PAS_3"/>
    <property type="match status" value="2"/>
</dbReference>
<evidence type="ECO:0000259" key="6">
    <source>
        <dbReference type="PROSITE" id="PS50109"/>
    </source>
</evidence>
<feature type="domain" description="PAC" evidence="8">
    <location>
        <begin position="101"/>
        <end position="154"/>
    </location>
</feature>
<feature type="domain" description="Histidine kinase" evidence="6">
    <location>
        <begin position="300"/>
        <end position="528"/>
    </location>
</feature>
<dbReference type="InterPro" id="IPR000014">
    <property type="entry name" value="PAS"/>
</dbReference>
<evidence type="ECO:0000259" key="7">
    <source>
        <dbReference type="PROSITE" id="PS50112"/>
    </source>
</evidence>
<keyword evidence="3" id="KW-0597">Phosphoprotein</keyword>
<dbReference type="InterPro" id="IPR005467">
    <property type="entry name" value="His_kinase_dom"/>
</dbReference>
<dbReference type="PANTHER" id="PTHR43304">
    <property type="entry name" value="PHYTOCHROME-LIKE PROTEIN CPH1"/>
    <property type="match status" value="1"/>
</dbReference>
<evidence type="ECO:0000256" key="1">
    <source>
        <dbReference type="ARBA" id="ARBA00000085"/>
    </source>
</evidence>
<dbReference type="GO" id="GO:0000155">
    <property type="term" value="F:phosphorelay sensor kinase activity"/>
    <property type="evidence" value="ECO:0007669"/>
    <property type="project" value="InterPro"/>
</dbReference>
<dbReference type="AlphaFoldDB" id="A0A9E2SG96"/>
<dbReference type="CDD" id="cd00130">
    <property type="entry name" value="PAS"/>
    <property type="match status" value="1"/>
</dbReference>
<dbReference type="Pfam" id="PF02518">
    <property type="entry name" value="HATPase_c"/>
    <property type="match status" value="1"/>
</dbReference>
<dbReference type="PROSITE" id="PS50113">
    <property type="entry name" value="PAC"/>
    <property type="match status" value="1"/>
</dbReference>
<evidence type="ECO:0000313" key="10">
    <source>
        <dbReference type="Proteomes" id="UP000812270"/>
    </source>
</evidence>
<dbReference type="InterPro" id="IPR003594">
    <property type="entry name" value="HATPase_dom"/>
</dbReference>
<proteinExistence type="predicted"/>
<protein>
    <recommendedName>
        <fullName evidence="2">histidine kinase</fullName>
        <ecNumber evidence="2">2.7.13.3</ecNumber>
    </recommendedName>
</protein>